<dbReference type="Proteomes" id="UP000887580">
    <property type="component" value="Unplaced"/>
</dbReference>
<proteinExistence type="predicted"/>
<organism evidence="1 2">
    <name type="scientific">Panagrolaimus sp. PS1159</name>
    <dbReference type="NCBI Taxonomy" id="55785"/>
    <lineage>
        <taxon>Eukaryota</taxon>
        <taxon>Metazoa</taxon>
        <taxon>Ecdysozoa</taxon>
        <taxon>Nematoda</taxon>
        <taxon>Chromadorea</taxon>
        <taxon>Rhabditida</taxon>
        <taxon>Tylenchina</taxon>
        <taxon>Panagrolaimomorpha</taxon>
        <taxon>Panagrolaimoidea</taxon>
        <taxon>Panagrolaimidae</taxon>
        <taxon>Panagrolaimus</taxon>
    </lineage>
</organism>
<evidence type="ECO:0000313" key="1">
    <source>
        <dbReference type="Proteomes" id="UP000887580"/>
    </source>
</evidence>
<accession>A0AC35GEN0</accession>
<sequence>MKLFSIIFAATLIASIYASCPNGWELHESDCYYISNQLYLNWNDAANFCTGINGNLTSVKTQAEYDFLKTLAVSTTPLYLIWIGLHRDPSVSSYPRWIWLDGTPANSSFFNSLPIQSDGCISWRTLSTNNGFETISCSFDQPFICKTTSV</sequence>
<name>A0AC35GEN0_9BILA</name>
<protein>
    <submittedName>
        <fullName evidence="2">C-type lectin domain-containing protein</fullName>
    </submittedName>
</protein>
<evidence type="ECO:0000313" key="2">
    <source>
        <dbReference type="WBParaSite" id="PS1159_v2.g4566.t1"/>
    </source>
</evidence>
<reference evidence="2" key="1">
    <citation type="submission" date="2022-11" db="UniProtKB">
        <authorList>
            <consortium name="WormBaseParasite"/>
        </authorList>
    </citation>
    <scope>IDENTIFICATION</scope>
</reference>
<dbReference type="WBParaSite" id="PS1159_v2.g4566.t1">
    <property type="protein sequence ID" value="PS1159_v2.g4566.t1"/>
    <property type="gene ID" value="PS1159_v2.g4566"/>
</dbReference>